<feature type="region of interest" description="Disordered" evidence="2">
    <location>
        <begin position="1"/>
        <end position="38"/>
    </location>
</feature>
<dbReference type="InterPro" id="IPR057251">
    <property type="entry name" value="FP_C"/>
</dbReference>
<evidence type="ECO:0000313" key="5">
    <source>
        <dbReference type="Proteomes" id="UP001153714"/>
    </source>
</evidence>
<feature type="coiled-coil region" evidence="1">
    <location>
        <begin position="108"/>
        <end position="177"/>
    </location>
</feature>
<feature type="domain" description="FP protein C-terminal" evidence="3">
    <location>
        <begin position="260"/>
        <end position="309"/>
    </location>
</feature>
<dbReference type="EMBL" id="OU893342">
    <property type="protein sequence ID" value="CAG9783843.1"/>
    <property type="molecule type" value="Genomic_DNA"/>
</dbReference>
<evidence type="ECO:0000256" key="2">
    <source>
        <dbReference type="SAM" id="MobiDB-lite"/>
    </source>
</evidence>
<keyword evidence="1" id="KW-0175">Coiled coil</keyword>
<evidence type="ECO:0000259" key="3">
    <source>
        <dbReference type="Pfam" id="PF25298"/>
    </source>
</evidence>
<gene>
    <name evidence="4" type="ORF">DIATSA_LOCUS1982</name>
</gene>
<evidence type="ECO:0000313" key="4">
    <source>
        <dbReference type="EMBL" id="CAG9783843.1"/>
    </source>
</evidence>
<reference evidence="4" key="1">
    <citation type="submission" date="2021-12" db="EMBL/GenBank/DDBJ databases">
        <authorList>
            <person name="King R."/>
        </authorList>
    </citation>
    <scope>NUCLEOTIDE SEQUENCE</scope>
</reference>
<dbReference type="Pfam" id="PF25298">
    <property type="entry name" value="Baculo_FP_2nd"/>
    <property type="match status" value="1"/>
</dbReference>
<reference evidence="4" key="2">
    <citation type="submission" date="2022-10" db="EMBL/GenBank/DDBJ databases">
        <authorList>
            <consortium name="ENA_rothamsted_submissions"/>
            <consortium name="culmorum"/>
            <person name="King R."/>
        </authorList>
    </citation>
    <scope>NUCLEOTIDE SEQUENCE</scope>
</reference>
<organism evidence="4 5">
    <name type="scientific">Diatraea saccharalis</name>
    <name type="common">sugarcane borer</name>
    <dbReference type="NCBI Taxonomy" id="40085"/>
    <lineage>
        <taxon>Eukaryota</taxon>
        <taxon>Metazoa</taxon>
        <taxon>Ecdysozoa</taxon>
        <taxon>Arthropoda</taxon>
        <taxon>Hexapoda</taxon>
        <taxon>Insecta</taxon>
        <taxon>Pterygota</taxon>
        <taxon>Neoptera</taxon>
        <taxon>Endopterygota</taxon>
        <taxon>Lepidoptera</taxon>
        <taxon>Glossata</taxon>
        <taxon>Ditrysia</taxon>
        <taxon>Pyraloidea</taxon>
        <taxon>Crambidae</taxon>
        <taxon>Crambinae</taxon>
        <taxon>Diatraea</taxon>
    </lineage>
</organism>
<dbReference type="OrthoDB" id="7337441at2759"/>
<accession>A0A9N9QUZ4</accession>
<dbReference type="AlphaFoldDB" id="A0A9N9QUZ4"/>
<name>A0A9N9QUZ4_9NEOP</name>
<evidence type="ECO:0000256" key="1">
    <source>
        <dbReference type="SAM" id="Coils"/>
    </source>
</evidence>
<dbReference type="Proteomes" id="UP001153714">
    <property type="component" value="Chromosome 11"/>
</dbReference>
<sequence length="313" mass="35952">MPKVQRSPPVSPSKQTQSQTESDSSAADKPPTGSYKTAVRSKRLRMELSPQSNTENDLQDLKKELMVMLTSWKTDQDATLSKLVADITALKNQCFDIQTTNCGIEKSISSLGAQYEEVKNKIGKLELEKNQNTELLMALGKQMDEFQQLSRSSAIEIRNVTEEGKETEKELTEIIKNLGSTININIEDKDIRDIYRRPGKPGTTKAIVVEFNSVQFQNNFLHSTRRFNRNRQASEKLNHEHIGKSGDKRPIYVDEHLPYSTRKLLFQTREFAKQHNFKFCWISRGRVLLRKDSNTKYIHIKSEKCLPNLLTFL</sequence>
<proteinExistence type="predicted"/>
<protein>
    <recommendedName>
        <fullName evidence="3">FP protein C-terminal domain-containing protein</fullName>
    </recommendedName>
</protein>
<keyword evidence="5" id="KW-1185">Reference proteome</keyword>
<feature type="compositionally biased region" description="Polar residues" evidence="2">
    <location>
        <begin position="12"/>
        <end position="25"/>
    </location>
</feature>